<reference evidence="2 4" key="2">
    <citation type="journal article" date="2018" name="Plant J.">
        <title>The Physcomitrella patens chromosome-scale assembly reveals moss genome structure and evolution.</title>
        <authorList>
            <person name="Lang D."/>
            <person name="Ullrich K.K."/>
            <person name="Murat F."/>
            <person name="Fuchs J."/>
            <person name="Jenkins J."/>
            <person name="Haas F.B."/>
            <person name="Piednoel M."/>
            <person name="Gundlach H."/>
            <person name="Van Bel M."/>
            <person name="Meyberg R."/>
            <person name="Vives C."/>
            <person name="Morata J."/>
            <person name="Symeonidi A."/>
            <person name="Hiss M."/>
            <person name="Muchero W."/>
            <person name="Kamisugi Y."/>
            <person name="Saleh O."/>
            <person name="Blanc G."/>
            <person name="Decker E.L."/>
            <person name="van Gessel N."/>
            <person name="Grimwood J."/>
            <person name="Hayes R.D."/>
            <person name="Graham S.W."/>
            <person name="Gunter L.E."/>
            <person name="McDaniel S.F."/>
            <person name="Hoernstein S.N.W."/>
            <person name="Larsson A."/>
            <person name="Li F.W."/>
            <person name="Perroud P.F."/>
            <person name="Phillips J."/>
            <person name="Ranjan P."/>
            <person name="Rokshar D.S."/>
            <person name="Rothfels C.J."/>
            <person name="Schneider L."/>
            <person name="Shu S."/>
            <person name="Stevenson D.W."/>
            <person name="Thummler F."/>
            <person name="Tillich M."/>
            <person name="Villarreal Aguilar J.C."/>
            <person name="Widiez T."/>
            <person name="Wong G.K."/>
            <person name="Wymore A."/>
            <person name="Zhang Y."/>
            <person name="Zimmer A.D."/>
            <person name="Quatrano R.S."/>
            <person name="Mayer K.F.X."/>
            <person name="Goodstein D."/>
            <person name="Casacuberta J.M."/>
            <person name="Vandepoele K."/>
            <person name="Reski R."/>
            <person name="Cuming A.C."/>
            <person name="Tuskan G.A."/>
            <person name="Maumus F."/>
            <person name="Salse J."/>
            <person name="Schmutz J."/>
            <person name="Rensing S.A."/>
        </authorList>
    </citation>
    <scope>NUCLEOTIDE SEQUENCE [LARGE SCALE GENOMIC DNA]</scope>
    <source>
        <strain evidence="3 4">cv. Gransden 2004</strain>
    </source>
</reference>
<keyword evidence="4" id="KW-1185">Reference proteome</keyword>
<evidence type="ECO:0000313" key="4">
    <source>
        <dbReference type="Proteomes" id="UP000006727"/>
    </source>
</evidence>
<protein>
    <submittedName>
        <fullName evidence="2 3">Uncharacterized protein</fullName>
    </submittedName>
</protein>
<organism evidence="2">
    <name type="scientific">Physcomitrium patens</name>
    <name type="common">Spreading-leaved earth moss</name>
    <name type="synonym">Physcomitrella patens</name>
    <dbReference type="NCBI Taxonomy" id="3218"/>
    <lineage>
        <taxon>Eukaryota</taxon>
        <taxon>Viridiplantae</taxon>
        <taxon>Streptophyta</taxon>
        <taxon>Embryophyta</taxon>
        <taxon>Bryophyta</taxon>
        <taxon>Bryophytina</taxon>
        <taxon>Bryopsida</taxon>
        <taxon>Funariidae</taxon>
        <taxon>Funariales</taxon>
        <taxon>Funariaceae</taxon>
        <taxon>Physcomitrium</taxon>
    </lineage>
</organism>
<feature type="transmembrane region" description="Helical" evidence="1">
    <location>
        <begin position="6"/>
        <end position="27"/>
    </location>
</feature>
<reference evidence="3" key="3">
    <citation type="submission" date="2020-12" db="UniProtKB">
        <authorList>
            <consortium name="EnsemblPlants"/>
        </authorList>
    </citation>
    <scope>IDENTIFICATION</scope>
</reference>
<dbReference type="Proteomes" id="UP000006727">
    <property type="component" value="Chromosome 13"/>
</dbReference>
<proteinExistence type="predicted"/>
<accession>A0A2K1JLN3</accession>
<name>A0A2K1JLN3_PHYPA</name>
<evidence type="ECO:0000256" key="1">
    <source>
        <dbReference type="SAM" id="Phobius"/>
    </source>
</evidence>
<keyword evidence="1" id="KW-1133">Transmembrane helix</keyword>
<evidence type="ECO:0000313" key="2">
    <source>
        <dbReference type="EMBL" id="PNR42429.1"/>
    </source>
</evidence>
<dbReference type="EnsemblPlants" id="Pp3c13_12010V3.1">
    <property type="protein sequence ID" value="Pp3c13_12010V3.1"/>
    <property type="gene ID" value="Pp3c13_12010"/>
</dbReference>
<dbReference type="Gramene" id="Pp3c13_12010V3.1">
    <property type="protein sequence ID" value="Pp3c13_12010V3.1"/>
    <property type="gene ID" value="Pp3c13_12010"/>
</dbReference>
<reference evidence="2 4" key="1">
    <citation type="journal article" date="2008" name="Science">
        <title>The Physcomitrella genome reveals evolutionary insights into the conquest of land by plants.</title>
        <authorList>
            <person name="Rensing S."/>
            <person name="Lang D."/>
            <person name="Zimmer A."/>
            <person name="Terry A."/>
            <person name="Salamov A."/>
            <person name="Shapiro H."/>
            <person name="Nishiyama T."/>
            <person name="Perroud P.-F."/>
            <person name="Lindquist E."/>
            <person name="Kamisugi Y."/>
            <person name="Tanahashi T."/>
            <person name="Sakakibara K."/>
            <person name="Fujita T."/>
            <person name="Oishi K."/>
            <person name="Shin-I T."/>
            <person name="Kuroki Y."/>
            <person name="Toyoda A."/>
            <person name="Suzuki Y."/>
            <person name="Hashimoto A."/>
            <person name="Yamaguchi K."/>
            <person name="Sugano A."/>
            <person name="Kohara Y."/>
            <person name="Fujiyama A."/>
            <person name="Anterola A."/>
            <person name="Aoki S."/>
            <person name="Ashton N."/>
            <person name="Barbazuk W.B."/>
            <person name="Barker E."/>
            <person name="Bennetzen J."/>
            <person name="Bezanilla M."/>
            <person name="Blankenship R."/>
            <person name="Cho S.H."/>
            <person name="Dutcher S."/>
            <person name="Estelle M."/>
            <person name="Fawcett J.A."/>
            <person name="Gundlach H."/>
            <person name="Hanada K."/>
            <person name="Heyl A."/>
            <person name="Hicks K.A."/>
            <person name="Hugh J."/>
            <person name="Lohr M."/>
            <person name="Mayer K."/>
            <person name="Melkozernov A."/>
            <person name="Murata T."/>
            <person name="Nelson D."/>
            <person name="Pils B."/>
            <person name="Prigge M."/>
            <person name="Reiss B."/>
            <person name="Renner T."/>
            <person name="Rombauts S."/>
            <person name="Rushton P."/>
            <person name="Sanderfoot A."/>
            <person name="Schween G."/>
            <person name="Shiu S.-H."/>
            <person name="Stueber K."/>
            <person name="Theodoulou F.L."/>
            <person name="Tu H."/>
            <person name="Van de Peer Y."/>
            <person name="Verrier P.J."/>
            <person name="Waters E."/>
            <person name="Wood A."/>
            <person name="Yang L."/>
            <person name="Cove D."/>
            <person name="Cuming A."/>
            <person name="Hasebe M."/>
            <person name="Lucas S."/>
            <person name="Mishler D.B."/>
            <person name="Reski R."/>
            <person name="Grigoriev I."/>
            <person name="Quatrano R.S."/>
            <person name="Boore J.L."/>
        </authorList>
    </citation>
    <scope>NUCLEOTIDE SEQUENCE [LARGE SCALE GENOMIC DNA]</scope>
    <source>
        <strain evidence="3 4">cv. Gransden 2004</strain>
    </source>
</reference>
<gene>
    <name evidence="2" type="ORF">PHYPA_017258</name>
</gene>
<dbReference type="EMBL" id="ABEU02000013">
    <property type="protein sequence ID" value="PNR42429.1"/>
    <property type="molecule type" value="Genomic_DNA"/>
</dbReference>
<evidence type="ECO:0000313" key="3">
    <source>
        <dbReference type="EnsemblPlants" id="Pp3c13_12010V3.1"/>
    </source>
</evidence>
<dbReference type="AlphaFoldDB" id="A0A2K1JLN3"/>
<sequence length="50" mass="5754">MKRTYFHIMHLQSIAAAAAFAAAFITFTPRLLERRRNSVWETIDLASCEP</sequence>
<dbReference type="InParanoid" id="A0A2K1JLN3"/>
<keyword evidence="1" id="KW-0812">Transmembrane</keyword>
<keyword evidence="1" id="KW-0472">Membrane</keyword>